<evidence type="ECO:0000313" key="2">
    <source>
        <dbReference type="EMBL" id="KAG1807014.1"/>
    </source>
</evidence>
<gene>
    <name evidence="2" type="ORF">BJ212DRAFT_778143</name>
</gene>
<dbReference type="Proteomes" id="UP000807769">
    <property type="component" value="Unassembled WGS sequence"/>
</dbReference>
<keyword evidence="1" id="KW-0732">Signal</keyword>
<feature type="signal peptide" evidence="1">
    <location>
        <begin position="1"/>
        <end position="21"/>
    </location>
</feature>
<reference evidence="2" key="1">
    <citation type="journal article" date="2020" name="New Phytol.">
        <title>Comparative genomics reveals dynamic genome evolution in host specialist ectomycorrhizal fungi.</title>
        <authorList>
            <person name="Lofgren L.A."/>
            <person name="Nguyen N.H."/>
            <person name="Vilgalys R."/>
            <person name="Ruytinx J."/>
            <person name="Liao H.L."/>
            <person name="Branco S."/>
            <person name="Kuo A."/>
            <person name="LaButti K."/>
            <person name="Lipzen A."/>
            <person name="Andreopoulos W."/>
            <person name="Pangilinan J."/>
            <person name="Riley R."/>
            <person name="Hundley H."/>
            <person name="Na H."/>
            <person name="Barry K."/>
            <person name="Grigoriev I.V."/>
            <person name="Stajich J.E."/>
            <person name="Kennedy P.G."/>
        </authorList>
    </citation>
    <scope>NUCLEOTIDE SEQUENCE</scope>
    <source>
        <strain evidence="2">MN1</strain>
    </source>
</reference>
<evidence type="ECO:0008006" key="4">
    <source>
        <dbReference type="Google" id="ProtNLM"/>
    </source>
</evidence>
<comment type="caution">
    <text evidence="2">The sequence shown here is derived from an EMBL/GenBank/DDBJ whole genome shotgun (WGS) entry which is preliminary data.</text>
</comment>
<accession>A0A9P7DZW4</accession>
<dbReference type="AlphaFoldDB" id="A0A9P7DZW4"/>
<dbReference type="EMBL" id="JABBWG010000046">
    <property type="protein sequence ID" value="KAG1807014.1"/>
    <property type="molecule type" value="Genomic_DNA"/>
</dbReference>
<evidence type="ECO:0000313" key="3">
    <source>
        <dbReference type="Proteomes" id="UP000807769"/>
    </source>
</evidence>
<name>A0A9P7DZW4_9AGAM</name>
<dbReference type="RefSeq" id="XP_041187780.1">
    <property type="nucleotide sequence ID" value="XM_041344053.1"/>
</dbReference>
<proteinExistence type="predicted"/>
<evidence type="ECO:0000256" key="1">
    <source>
        <dbReference type="SAM" id="SignalP"/>
    </source>
</evidence>
<dbReference type="GeneID" id="64638069"/>
<keyword evidence="3" id="KW-1185">Reference proteome</keyword>
<organism evidence="2 3">
    <name type="scientific">Suillus subaureus</name>
    <dbReference type="NCBI Taxonomy" id="48587"/>
    <lineage>
        <taxon>Eukaryota</taxon>
        <taxon>Fungi</taxon>
        <taxon>Dikarya</taxon>
        <taxon>Basidiomycota</taxon>
        <taxon>Agaricomycotina</taxon>
        <taxon>Agaricomycetes</taxon>
        <taxon>Agaricomycetidae</taxon>
        <taxon>Boletales</taxon>
        <taxon>Suillineae</taxon>
        <taxon>Suillaceae</taxon>
        <taxon>Suillus</taxon>
    </lineage>
</organism>
<protein>
    <recommendedName>
        <fullName evidence="4">Secreted protein</fullName>
    </recommendedName>
</protein>
<sequence length="90" mass="9779">MAWATLTHSAVLPLFLVFAHRFIVKPQRSALNLSIIRFSSVLLIHSSGPIHVSSYLVKERSSGPNQPGLYLLLGVQVTTCDVCSTALGNM</sequence>
<feature type="chain" id="PRO_5040492860" description="Secreted protein" evidence="1">
    <location>
        <begin position="22"/>
        <end position="90"/>
    </location>
</feature>